<accession>A0A1A9HYW0</accession>
<dbReference type="AlphaFoldDB" id="A0A1A9HYW0"/>
<dbReference type="Gene3D" id="3.40.50.300">
    <property type="entry name" value="P-loop containing nucleotide triphosphate hydrolases"/>
    <property type="match status" value="2"/>
</dbReference>
<name>A0A1A9HYW0_9BACT</name>
<feature type="domain" description="Helicase Helix-turn-helix" evidence="3">
    <location>
        <begin position="609"/>
        <end position="694"/>
    </location>
</feature>
<keyword evidence="5" id="KW-1185">Reference proteome</keyword>
<dbReference type="Pfam" id="PF14493">
    <property type="entry name" value="HTH_40"/>
    <property type="match status" value="1"/>
</dbReference>
<protein>
    <submittedName>
        <fullName evidence="4">AAA family ATPase</fullName>
    </submittedName>
</protein>
<dbReference type="InterPro" id="IPR051055">
    <property type="entry name" value="PIF1_helicase"/>
</dbReference>
<reference evidence="4 5" key="1">
    <citation type="submission" date="2016-05" db="EMBL/GenBank/DDBJ databases">
        <title>Niabella ginsenosidivorans BS26 whole genome sequencing.</title>
        <authorList>
            <person name="Im W.T."/>
            <person name="Siddiqi M.Z."/>
        </authorList>
    </citation>
    <scope>NUCLEOTIDE SEQUENCE [LARGE SCALE GENOMIC DNA]</scope>
    <source>
        <strain evidence="4 5">BS26</strain>
    </source>
</reference>
<dbReference type="EMBL" id="CP015772">
    <property type="protein sequence ID" value="ANH79612.1"/>
    <property type="molecule type" value="Genomic_DNA"/>
</dbReference>
<dbReference type="SUPFAM" id="SSF52540">
    <property type="entry name" value="P-loop containing nucleoside triphosphate hydrolases"/>
    <property type="match status" value="2"/>
</dbReference>
<organism evidence="4 5">
    <name type="scientific">Niabella ginsenosidivorans</name>
    <dbReference type="NCBI Taxonomy" id="1176587"/>
    <lineage>
        <taxon>Bacteria</taxon>
        <taxon>Pseudomonadati</taxon>
        <taxon>Bacteroidota</taxon>
        <taxon>Chitinophagia</taxon>
        <taxon>Chitinophagales</taxon>
        <taxon>Chitinophagaceae</taxon>
        <taxon>Niabella</taxon>
    </lineage>
</organism>
<dbReference type="CDD" id="cd18809">
    <property type="entry name" value="SF1_C_RecD"/>
    <property type="match status" value="1"/>
</dbReference>
<dbReference type="InterPro" id="IPR027785">
    <property type="entry name" value="UvrD-like_helicase_C"/>
</dbReference>
<evidence type="ECO:0000313" key="4">
    <source>
        <dbReference type="EMBL" id="ANH79612.1"/>
    </source>
</evidence>
<feature type="domain" description="UvrD-like helicase C-terminal" evidence="2">
    <location>
        <begin position="364"/>
        <end position="403"/>
    </location>
</feature>
<dbReference type="Proteomes" id="UP000077667">
    <property type="component" value="Chromosome"/>
</dbReference>
<gene>
    <name evidence="4" type="ORF">A8C56_00260</name>
</gene>
<dbReference type="InterPro" id="IPR010285">
    <property type="entry name" value="DNA_helicase_pif1-like_DEAD"/>
</dbReference>
<dbReference type="InterPro" id="IPR029491">
    <property type="entry name" value="Helicase_HTH"/>
</dbReference>
<feature type="domain" description="DNA helicase Pif1-like DEAD-box helicase" evidence="1">
    <location>
        <begin position="8"/>
        <end position="213"/>
    </location>
</feature>
<dbReference type="GO" id="GO:0006281">
    <property type="term" value="P:DNA repair"/>
    <property type="evidence" value="ECO:0007669"/>
    <property type="project" value="InterPro"/>
</dbReference>
<evidence type="ECO:0000313" key="5">
    <source>
        <dbReference type="Proteomes" id="UP000077667"/>
    </source>
</evidence>
<dbReference type="Pfam" id="PF05970">
    <property type="entry name" value="PIF1"/>
    <property type="match status" value="1"/>
</dbReference>
<dbReference type="KEGG" id="nia:A8C56_00260"/>
<dbReference type="Pfam" id="PF13538">
    <property type="entry name" value="UvrD_C_2"/>
    <property type="match status" value="1"/>
</dbReference>
<proteinExistence type="predicted"/>
<dbReference type="GO" id="GO:0000723">
    <property type="term" value="P:telomere maintenance"/>
    <property type="evidence" value="ECO:0007669"/>
    <property type="project" value="InterPro"/>
</dbReference>
<dbReference type="PANTHER" id="PTHR47642:SF6">
    <property type="entry name" value="ATP-DEPENDENT DNA HELICASE"/>
    <property type="match status" value="1"/>
</dbReference>
<dbReference type="STRING" id="1176587.A8C56_00260"/>
<dbReference type="OrthoDB" id="9763659at2"/>
<dbReference type="PANTHER" id="PTHR47642">
    <property type="entry name" value="ATP-DEPENDENT DNA HELICASE"/>
    <property type="match status" value="1"/>
</dbReference>
<dbReference type="RefSeq" id="WP_067750557.1">
    <property type="nucleotide sequence ID" value="NZ_CP015772.1"/>
</dbReference>
<evidence type="ECO:0000259" key="2">
    <source>
        <dbReference type="Pfam" id="PF13538"/>
    </source>
</evidence>
<dbReference type="InterPro" id="IPR027417">
    <property type="entry name" value="P-loop_NTPase"/>
</dbReference>
<sequence length="714" mass="80845">MTEKIFNIIEYTQRSVFLTGKAGTGKTTFLNEFTKKTTKKHMVAAPTGIAAINAGGVTLHSLFGLPLITFAPTTEPVDRNEAINIPQLLPHFKYRKEKLKLLRALELLIIDEVSMLRADVLDMIDWALKSARRSTQAFGGVQLLLIGDLYQLPPVVKQSSEAILGRYYAAPYFFESKALQITPFITVELSTIYRQSDPEFISLLNAIRNGEKDAIDFELLNQRYRPGFEPENAYVYLVSHNYMADAINAKELKALPGKGTSCKAVINGDFKEHLYPNDPELLLKPDAQVMFIRNDTSEEKKYYNGRLAKVLKIKPDAITVLPDDSATEIVVEREVWEHKRYYLDDKKEIEEEIVGSYEQFPFRLAWAVTIHKSQGLTFDNVIIDAGQSFTSGQVYVALSRCRTLKGIVLKSPIRASNIFKDERIADFHKATNASEKIEDIYAAEKNDFAISKLLQVLSTARFSTAIEEWIHAGTDSHFINQEDFIAISALLKTTSRALERTFNNFEQFLKRQLQNTTPGSWSIIEDKSSGAVNYFFKQVYETIFIPFRDHYSTTKGVKGLKAYNTIAKTVLDELEEYLNTLKTVHLLDKNLFIETESTDISVEVTKKPSHIISYELLEEGKTAAEIAALRNLSVSTIYGHFAKVAVTGIIDVEKLFSPEQLQTFCSNFKPGEWASLTEAKTALPAFEFHELRVLINHFTYFAGKEKKNTVKQSL</sequence>
<evidence type="ECO:0000259" key="3">
    <source>
        <dbReference type="Pfam" id="PF14493"/>
    </source>
</evidence>
<dbReference type="FunFam" id="3.40.50.300:FF:001498">
    <property type="entry name" value="ATP-dependent DNA helicase"/>
    <property type="match status" value="1"/>
</dbReference>
<dbReference type="GO" id="GO:0003678">
    <property type="term" value="F:DNA helicase activity"/>
    <property type="evidence" value="ECO:0007669"/>
    <property type="project" value="InterPro"/>
</dbReference>
<evidence type="ECO:0000259" key="1">
    <source>
        <dbReference type="Pfam" id="PF05970"/>
    </source>
</evidence>